<keyword evidence="2" id="KW-1185">Reference proteome</keyword>
<accession>A0A285X3I3</accession>
<evidence type="ECO:0000313" key="1">
    <source>
        <dbReference type="EMBL" id="SOC78939.1"/>
    </source>
</evidence>
<gene>
    <name evidence="1" type="ORF">SAMN06296241_0459</name>
</gene>
<dbReference type="AlphaFoldDB" id="A0A285X3I3"/>
<name>A0A285X3I3_9FLAO</name>
<dbReference type="Proteomes" id="UP000219193">
    <property type="component" value="Unassembled WGS sequence"/>
</dbReference>
<organism evidence="1 2">
    <name type="scientific">Salinimicrobium sediminis</name>
    <dbReference type="NCBI Taxonomy" id="1343891"/>
    <lineage>
        <taxon>Bacteria</taxon>
        <taxon>Pseudomonadati</taxon>
        <taxon>Bacteroidota</taxon>
        <taxon>Flavobacteriia</taxon>
        <taxon>Flavobacteriales</taxon>
        <taxon>Flavobacteriaceae</taxon>
        <taxon>Salinimicrobium</taxon>
    </lineage>
</organism>
<dbReference type="EMBL" id="OCMF01000001">
    <property type="protein sequence ID" value="SOC78939.1"/>
    <property type="molecule type" value="Genomic_DNA"/>
</dbReference>
<protein>
    <submittedName>
        <fullName evidence="1">Uncharacterized protein</fullName>
    </submittedName>
</protein>
<evidence type="ECO:0000313" key="2">
    <source>
        <dbReference type="Proteomes" id="UP000219193"/>
    </source>
</evidence>
<proteinExistence type="predicted"/>
<reference evidence="2" key="1">
    <citation type="submission" date="2017-09" db="EMBL/GenBank/DDBJ databases">
        <authorList>
            <person name="Varghese N."/>
            <person name="Submissions S."/>
        </authorList>
    </citation>
    <scope>NUCLEOTIDE SEQUENCE [LARGE SCALE GENOMIC DNA]</scope>
    <source>
        <strain evidence="2">CGMCC 1.12641</strain>
    </source>
</reference>
<sequence>MKLFPQYLIFFGINRVFASIKLNVGDMAVKGVRVNHFKVHETLNQTTILRIALKPFDYTTCYVPALMLYKFYYLFYRFIRVFSNPK</sequence>